<dbReference type="SUPFAM" id="SSF51658">
    <property type="entry name" value="Xylose isomerase-like"/>
    <property type="match status" value="1"/>
</dbReference>
<keyword evidence="5" id="KW-1185">Reference proteome</keyword>
<dbReference type="InterPro" id="IPR013022">
    <property type="entry name" value="Xyl_isomerase-like_TIM-brl"/>
</dbReference>
<evidence type="ECO:0000313" key="5">
    <source>
        <dbReference type="Proteomes" id="UP000464524"/>
    </source>
</evidence>
<keyword evidence="1 4" id="KW-0413">Isomerase</keyword>
<dbReference type="RefSeq" id="WP_160181968.1">
    <property type="nucleotide sequence ID" value="NZ_CP047656.1"/>
</dbReference>
<dbReference type="Gene3D" id="3.20.20.150">
    <property type="entry name" value="Divalent-metal-dependent TIM barrel enzymes"/>
    <property type="match status" value="1"/>
</dbReference>
<dbReference type="KEGG" id="pmes:FX988_04201"/>
<gene>
    <name evidence="4" type="ORF">FX988_04201</name>
</gene>
<dbReference type="PANTHER" id="PTHR43489">
    <property type="entry name" value="ISOMERASE"/>
    <property type="match status" value="1"/>
</dbReference>
<dbReference type="PROSITE" id="PS51318">
    <property type="entry name" value="TAT"/>
    <property type="match status" value="1"/>
</dbReference>
<dbReference type="OrthoDB" id="9786584at2"/>
<dbReference type="AlphaFoldDB" id="A0A857JRT7"/>
<dbReference type="InterPro" id="IPR006311">
    <property type="entry name" value="TAT_signal"/>
</dbReference>
<feature type="chain" id="PRO_5032716730" evidence="2">
    <location>
        <begin position="21"/>
        <end position="304"/>
    </location>
</feature>
<proteinExistence type="predicted"/>
<dbReference type="Proteomes" id="UP000464524">
    <property type="component" value="Chromosome"/>
</dbReference>
<dbReference type="GO" id="GO:0016853">
    <property type="term" value="F:isomerase activity"/>
    <property type="evidence" value="ECO:0007669"/>
    <property type="project" value="UniProtKB-KW"/>
</dbReference>
<dbReference type="InterPro" id="IPR050417">
    <property type="entry name" value="Sugar_Epim/Isomerase"/>
</dbReference>
<organism evidence="4 5">
    <name type="scientific">Paraglaciecola mesophila</name>
    <dbReference type="NCBI Taxonomy" id="197222"/>
    <lineage>
        <taxon>Bacteria</taxon>
        <taxon>Pseudomonadati</taxon>
        <taxon>Pseudomonadota</taxon>
        <taxon>Gammaproteobacteria</taxon>
        <taxon>Alteromonadales</taxon>
        <taxon>Alteromonadaceae</taxon>
        <taxon>Paraglaciecola</taxon>
    </lineage>
</organism>
<dbReference type="PROSITE" id="PS51257">
    <property type="entry name" value="PROKAR_LIPOPROTEIN"/>
    <property type="match status" value="1"/>
</dbReference>
<dbReference type="InterPro" id="IPR036237">
    <property type="entry name" value="Xyl_isomerase-like_sf"/>
</dbReference>
<feature type="signal peptide" evidence="2">
    <location>
        <begin position="1"/>
        <end position="20"/>
    </location>
</feature>
<protein>
    <submittedName>
        <fullName evidence="4">2-oxo-tetronate isomerase</fullName>
        <ecNumber evidence="4">5.3.1.35</ecNumber>
    </submittedName>
</protein>
<evidence type="ECO:0000256" key="2">
    <source>
        <dbReference type="SAM" id="SignalP"/>
    </source>
</evidence>
<dbReference type="EC" id="5.3.1.35" evidence="4"/>
<name>A0A857JRT7_9ALTE</name>
<evidence type="ECO:0000259" key="3">
    <source>
        <dbReference type="Pfam" id="PF01261"/>
    </source>
</evidence>
<feature type="domain" description="Xylose isomerase-like TIM barrel" evidence="3">
    <location>
        <begin position="124"/>
        <end position="283"/>
    </location>
</feature>
<dbReference type="EMBL" id="CP047656">
    <property type="protein sequence ID" value="QHJ13920.1"/>
    <property type="molecule type" value="Genomic_DNA"/>
</dbReference>
<evidence type="ECO:0000256" key="1">
    <source>
        <dbReference type="ARBA" id="ARBA00023235"/>
    </source>
</evidence>
<sequence>MSNSRRNILKGMALSSAALAATSLVSGCASSANNQVPDSASQDAAPKFKGNINHSVARWTYGDLSIEELCQVVKSMGFAAIDLIGPEGWPILKRYGIDSSMCNGAELNLVDGFIHPEFHDELEQRYLKHIDLVAQAGYKNLICFSGNARGMSKEQGLKNAVAGLKRILPYAKEKGVVIQMELFNSRVDHPDYMADSSKWGVDLCKALGSENFKLLYDIYHMQVNEGDIIRTIQDNHQYFGHYHTAGVPGRHEIGDNQELYYPAIARAIRDVGFTGYLAQEFIPAAKTKTGKIESLREAIHICDV</sequence>
<reference evidence="4 5" key="1">
    <citation type="submission" date="2019-12" db="EMBL/GenBank/DDBJ databases">
        <title>Genome sequencing and assembly of endphytes of Porphyra tenera.</title>
        <authorList>
            <person name="Park J.M."/>
            <person name="Shin R."/>
            <person name="Jo S.H."/>
        </authorList>
    </citation>
    <scope>NUCLEOTIDE SEQUENCE [LARGE SCALE GENOMIC DNA]</scope>
    <source>
        <strain evidence="4 5">GPM4</strain>
    </source>
</reference>
<evidence type="ECO:0000313" key="4">
    <source>
        <dbReference type="EMBL" id="QHJ13920.1"/>
    </source>
</evidence>
<keyword evidence="2" id="KW-0732">Signal</keyword>
<dbReference type="Pfam" id="PF01261">
    <property type="entry name" value="AP_endonuc_2"/>
    <property type="match status" value="1"/>
</dbReference>
<dbReference type="PANTHER" id="PTHR43489:SF3">
    <property type="entry name" value="XYLOSE ISOMERASE DOMAIN PROTEIN TIM BARREL"/>
    <property type="match status" value="1"/>
</dbReference>
<accession>A0A857JRT7</accession>